<name>A0AC61L6T5_9EURY</name>
<sequence>MAERKHSKGIKTLLGDPKKAIIKLSLPMIVAMSAQTIYNLVDAIWVAGLGADALAAIGFVFPFFFAAMALSNGLGVGGGSAISRRIGARDKDGADNVAVHTIVIMLLLAILFTVPLFVFARDIFALIGAGSATGLAVSYARIIFAGSIFLFITNVASAILRAEGDVKRAMYVMILGAGLNIVLDPIFIYSLDMGIAGAAWATFVSLAISSAVMVNWLLFKKDTYVSFKFCCFRFDRAIVRDIFKVGIPASATQLSMSLTMVIMNIIVVAVGSIEGVAVYTTGWRVVSIATLPLIGIATAVVSVTGAAYGARACDKVSIAHLYATKIGVLLEAAIAVATFIFAPQIAAVFTHSEGTAHIAPDLIIFLRIASLFYAGVPFGMLSSSLFQGTGRGMNALIVTILRTLILTPIFAALFAFNLDMGLTGIWWGLAAANITGSAVAFIWARLYVRGLLAGRR</sequence>
<reference evidence="1" key="1">
    <citation type="submission" date="2018-01" db="EMBL/GenBank/DDBJ databases">
        <authorList>
            <person name="Krukenberg V."/>
        </authorList>
    </citation>
    <scope>NUCLEOTIDE SEQUENCE</scope>
    <source>
        <strain evidence="1">E20ANME2</strain>
    </source>
</reference>
<evidence type="ECO:0000313" key="2">
    <source>
        <dbReference type="Proteomes" id="UP000248329"/>
    </source>
</evidence>
<protein>
    <submittedName>
        <fullName evidence="1">MATE family efflux transporter</fullName>
    </submittedName>
</protein>
<evidence type="ECO:0000313" key="1">
    <source>
        <dbReference type="EMBL" id="PXF61973.1"/>
    </source>
</evidence>
<comment type="caution">
    <text evidence="1">The sequence shown here is derived from an EMBL/GenBank/DDBJ whole genome shotgun (WGS) entry which is preliminary data.</text>
</comment>
<accession>A0AC61L6T5</accession>
<organism evidence="1 2">
    <name type="scientific">Candidatus Methanogaster sp</name>
    <dbReference type="NCBI Taxonomy" id="3386292"/>
    <lineage>
        <taxon>Archaea</taxon>
        <taxon>Methanobacteriati</taxon>
        <taxon>Methanobacteriota</taxon>
        <taxon>Stenosarchaea group</taxon>
        <taxon>Methanomicrobia</taxon>
        <taxon>Methanosarcinales</taxon>
        <taxon>ANME-2 cluster</taxon>
        <taxon>Candidatus Methanogasteraceae</taxon>
        <taxon>Candidatus Methanogaster</taxon>
    </lineage>
</organism>
<dbReference type="EMBL" id="PQXF01000002">
    <property type="protein sequence ID" value="PXF61973.1"/>
    <property type="molecule type" value="Genomic_DNA"/>
</dbReference>
<dbReference type="Proteomes" id="UP000248329">
    <property type="component" value="Unassembled WGS sequence"/>
</dbReference>
<gene>
    <name evidence="1" type="ORF">C4B59_01730</name>
</gene>
<proteinExistence type="predicted"/>